<feature type="region of interest" description="Disordered" evidence="1">
    <location>
        <begin position="311"/>
        <end position="378"/>
    </location>
</feature>
<proteinExistence type="predicted"/>
<sequence length="378" mass="42614">MTAMFILKVVKLWKVLNCKSMNERARLKDDYRVAIDSNEENKGVGVLKEWADCAKSMTSTKGHVRQHCLTTDTGSALHHTCCALLDVSEFLLSTNTSVRHDFVLLGFFQQDDLEAHFGHFQMAAGCNFYITVQDVFSTHLIDKAKIMLKYCDDIKRAPVSHDCEYCKAPLSDEEVYLIDEIPNMMESINKDEKLSLFYIAGYVASKNEEMCGEANDWDVEIKSFLETLNRGGLKYPKKVLFILCLAAYLFFIHTPQRLCRNRFVFIVEGFPGIYHLDIALSKDPLKRLSNVFMKRFSQRFTGLNNGLPTHYGAQPRRQVAHHSSAGSGLPWSYTPSRGSGTSTGIDPSPIQRKLTSRLGSVGQRCPPVSGEEVAKEVC</sequence>
<evidence type="ECO:0000313" key="3">
    <source>
        <dbReference type="Proteomes" id="UP000735302"/>
    </source>
</evidence>
<evidence type="ECO:0000313" key="2">
    <source>
        <dbReference type="EMBL" id="GFO29684.1"/>
    </source>
</evidence>
<feature type="compositionally biased region" description="Polar residues" evidence="1">
    <location>
        <begin position="333"/>
        <end position="345"/>
    </location>
</feature>
<keyword evidence="3" id="KW-1185">Reference proteome</keyword>
<dbReference type="AlphaFoldDB" id="A0AAV4CFX2"/>
<dbReference type="EMBL" id="BLXT01006181">
    <property type="protein sequence ID" value="GFO29684.1"/>
    <property type="molecule type" value="Genomic_DNA"/>
</dbReference>
<evidence type="ECO:0000256" key="1">
    <source>
        <dbReference type="SAM" id="MobiDB-lite"/>
    </source>
</evidence>
<protein>
    <submittedName>
        <fullName evidence="2">Group XV phospholipase a2</fullName>
    </submittedName>
</protein>
<name>A0AAV4CFX2_9GAST</name>
<gene>
    <name evidence="2" type="ORF">PoB_005618900</name>
</gene>
<dbReference type="Proteomes" id="UP000735302">
    <property type="component" value="Unassembled WGS sequence"/>
</dbReference>
<organism evidence="2 3">
    <name type="scientific">Plakobranchus ocellatus</name>
    <dbReference type="NCBI Taxonomy" id="259542"/>
    <lineage>
        <taxon>Eukaryota</taxon>
        <taxon>Metazoa</taxon>
        <taxon>Spiralia</taxon>
        <taxon>Lophotrochozoa</taxon>
        <taxon>Mollusca</taxon>
        <taxon>Gastropoda</taxon>
        <taxon>Heterobranchia</taxon>
        <taxon>Euthyneura</taxon>
        <taxon>Panpulmonata</taxon>
        <taxon>Sacoglossa</taxon>
        <taxon>Placobranchoidea</taxon>
        <taxon>Plakobranchidae</taxon>
        <taxon>Plakobranchus</taxon>
    </lineage>
</organism>
<reference evidence="2 3" key="1">
    <citation type="journal article" date="2021" name="Elife">
        <title>Chloroplast acquisition without the gene transfer in kleptoplastic sea slugs, Plakobranchus ocellatus.</title>
        <authorList>
            <person name="Maeda T."/>
            <person name="Takahashi S."/>
            <person name="Yoshida T."/>
            <person name="Shimamura S."/>
            <person name="Takaki Y."/>
            <person name="Nagai Y."/>
            <person name="Toyoda A."/>
            <person name="Suzuki Y."/>
            <person name="Arimoto A."/>
            <person name="Ishii H."/>
            <person name="Satoh N."/>
            <person name="Nishiyama T."/>
            <person name="Hasebe M."/>
            <person name="Maruyama T."/>
            <person name="Minagawa J."/>
            <person name="Obokata J."/>
            <person name="Shigenobu S."/>
        </authorList>
    </citation>
    <scope>NUCLEOTIDE SEQUENCE [LARGE SCALE GENOMIC DNA]</scope>
</reference>
<comment type="caution">
    <text evidence="2">The sequence shown here is derived from an EMBL/GenBank/DDBJ whole genome shotgun (WGS) entry which is preliminary data.</text>
</comment>
<accession>A0AAV4CFX2</accession>